<reference evidence="2 3" key="1">
    <citation type="journal article" date="2013" name="Stand. Genomic Sci.">
        <title>Genome sequence of the reddish-pigmented Rubellimicrobium thermophilum type strain (DSM 16684(T)), a member of the Roseobacter clade.</title>
        <authorList>
            <person name="Fiebig A."/>
            <person name="Riedel T."/>
            <person name="Gronow S."/>
            <person name="Petersen J."/>
            <person name="Klenk H.P."/>
            <person name="Goker M."/>
        </authorList>
    </citation>
    <scope>NUCLEOTIDE SEQUENCE [LARGE SCALE GENOMIC DNA]</scope>
    <source>
        <strain evidence="2 3">DSM 16684</strain>
    </source>
</reference>
<protein>
    <submittedName>
        <fullName evidence="2">Hint domain protein</fullName>
    </submittedName>
</protein>
<proteinExistence type="predicted"/>
<dbReference type="EMBL" id="AOLV01000010">
    <property type="protein sequence ID" value="EPX86462.1"/>
    <property type="molecule type" value="Genomic_DNA"/>
</dbReference>
<dbReference type="InterPro" id="IPR036844">
    <property type="entry name" value="Hint_dom_sf"/>
</dbReference>
<evidence type="ECO:0000259" key="1">
    <source>
        <dbReference type="Pfam" id="PF13403"/>
    </source>
</evidence>
<keyword evidence="3" id="KW-1185">Reference proteome</keyword>
<dbReference type="STRING" id="1123069.ruthe_01277"/>
<dbReference type="RefSeq" id="WP_021097370.1">
    <property type="nucleotide sequence ID" value="NZ_KE557320.1"/>
</dbReference>
<comment type="caution">
    <text evidence="2">The sequence shown here is derived from an EMBL/GenBank/DDBJ whole genome shotgun (WGS) entry which is preliminary data.</text>
</comment>
<dbReference type="Proteomes" id="UP000015346">
    <property type="component" value="Unassembled WGS sequence"/>
</dbReference>
<dbReference type="InterPro" id="IPR028992">
    <property type="entry name" value="Hedgehog/Intein_dom"/>
</dbReference>
<accession>S9R3G9</accession>
<evidence type="ECO:0000313" key="2">
    <source>
        <dbReference type="EMBL" id="EPX86462.1"/>
    </source>
</evidence>
<dbReference type="SUPFAM" id="SSF51294">
    <property type="entry name" value="Hedgehog/intein (Hint) domain"/>
    <property type="match status" value="1"/>
</dbReference>
<dbReference type="Gene3D" id="2.170.16.10">
    <property type="entry name" value="Hedgehog/Intein (Hint) domain"/>
    <property type="match status" value="1"/>
</dbReference>
<dbReference type="OrthoDB" id="6305173at2"/>
<feature type="domain" description="Hedgehog/Intein (Hint)" evidence="1">
    <location>
        <begin position="139"/>
        <end position="284"/>
    </location>
</feature>
<evidence type="ECO:0000313" key="3">
    <source>
        <dbReference type="Proteomes" id="UP000015346"/>
    </source>
</evidence>
<dbReference type="HOGENOM" id="CLU_823579_0_0_5"/>
<gene>
    <name evidence="2" type="ORF">ruthe_01277</name>
</gene>
<sequence>MAELSLWARGVSGKGKKHEIDIEPTGRTPVTQLTFVAWGPSGDLQLDMPKDGVDPNTRVVIDGRTYDFRVDLFGTLPQDRKFADIAGEDLRDRAVAVIEAGGRRYVFLTDGHTDAAVMQALPSGRTRIRPAHGHEPILICFLEGTRIATPAGPVPVEDLAVGDPVTTWDGRAKPLRWIGRRLVTAEEVARHPELRPVVIPRDLFGPGRPCRDLAVSPQHRIVVEGWRTELLFGWPQVLAPACHFLGHGARRAEGDGPFRYYHLLFDDHEIVLSESLPTESFQPGIRGLEAIGTEARNELFRLFPALQRDGTWRRDALPSLRRHQTQLLLLASTRLAA</sequence>
<name>S9R3G9_9RHOB</name>
<organism evidence="2 3">
    <name type="scientific">Rubellimicrobium thermophilum DSM 16684</name>
    <dbReference type="NCBI Taxonomy" id="1123069"/>
    <lineage>
        <taxon>Bacteria</taxon>
        <taxon>Pseudomonadati</taxon>
        <taxon>Pseudomonadota</taxon>
        <taxon>Alphaproteobacteria</taxon>
        <taxon>Rhodobacterales</taxon>
        <taxon>Roseobacteraceae</taxon>
        <taxon>Rubellimicrobium</taxon>
    </lineage>
</organism>
<dbReference type="AlphaFoldDB" id="S9R3G9"/>
<dbReference type="Pfam" id="PF13403">
    <property type="entry name" value="Hint_2"/>
    <property type="match status" value="1"/>
</dbReference>